<dbReference type="PANTHER" id="PTHR31144:SF1">
    <property type="entry name" value="UPF0602 PROTEIN C4ORF47"/>
    <property type="match status" value="1"/>
</dbReference>
<comment type="subcellular location">
    <subcellularLocation>
        <location evidence="1">Cytoplasm</location>
        <location evidence="1">Cytoskeleton</location>
        <location evidence="1">Microtubule organizing center</location>
        <location evidence="1">Centrosome</location>
    </subcellularLocation>
</comment>
<keyword evidence="7" id="KW-1185">Reference proteome</keyword>
<evidence type="ECO:0000256" key="4">
    <source>
        <dbReference type="ARBA" id="ARBA00035656"/>
    </source>
</evidence>
<keyword evidence="2" id="KW-0963">Cytoplasm</keyword>
<dbReference type="Pfam" id="PF15239">
    <property type="entry name" value="CFAP96-like"/>
    <property type="match status" value="1"/>
</dbReference>
<name>A0A9N9TLS7_PHYSR</name>
<evidence type="ECO:0000256" key="3">
    <source>
        <dbReference type="ARBA" id="ARBA00023212"/>
    </source>
</evidence>
<accession>A0A9N9TLS7</accession>
<sequence length="321" mass="36725">MVLDPDIRKYHEPSYGKKFPMPDVERIGIFAEMPYMHGEQYVPIYSPPCHFTGTNFIGIGPKIKAGLADCYFDKEYKRIFEGEAIKKNKLKKLLPFQIVKITPILVPGPTKWHSTPGDWYGCFSDFPYMSFKAKKTKRLPPEKKNFLTKPGRKGNSGYANICMNPYPKHSEDKYGDKGRWKVYGKKVNGPMVTNVYPQPYFDSNPYKLPSDIPFGKTYIKPAKTEPPFLGPGIIKPIGPGKELAGCKCGGFSKYPAHSTDKHFTVWDLNRPKKLVGTKWNAHATGFKTLYFQSIVGKNVTFRLNERTLTTYEPTYTKYLWD</sequence>
<organism evidence="6 7">
    <name type="scientific">Phyllotreta striolata</name>
    <name type="common">Striped flea beetle</name>
    <name type="synonym">Crioceris striolata</name>
    <dbReference type="NCBI Taxonomy" id="444603"/>
    <lineage>
        <taxon>Eukaryota</taxon>
        <taxon>Metazoa</taxon>
        <taxon>Ecdysozoa</taxon>
        <taxon>Arthropoda</taxon>
        <taxon>Hexapoda</taxon>
        <taxon>Insecta</taxon>
        <taxon>Pterygota</taxon>
        <taxon>Neoptera</taxon>
        <taxon>Endopterygota</taxon>
        <taxon>Coleoptera</taxon>
        <taxon>Polyphaga</taxon>
        <taxon>Cucujiformia</taxon>
        <taxon>Chrysomeloidea</taxon>
        <taxon>Chrysomelidae</taxon>
        <taxon>Galerucinae</taxon>
        <taxon>Alticini</taxon>
        <taxon>Phyllotreta</taxon>
    </lineage>
</organism>
<protein>
    <recommendedName>
        <fullName evidence="5">Cilia-and flagella-associated protein 96</fullName>
    </recommendedName>
</protein>
<gene>
    <name evidence="6" type="ORF">PHYEVI_LOCUS7523</name>
</gene>
<dbReference type="InterPro" id="IPR029358">
    <property type="entry name" value="CFAP96"/>
</dbReference>
<evidence type="ECO:0000256" key="1">
    <source>
        <dbReference type="ARBA" id="ARBA00004300"/>
    </source>
</evidence>
<dbReference type="OrthoDB" id="283553at2759"/>
<proteinExistence type="inferred from homology"/>
<evidence type="ECO:0000313" key="7">
    <source>
        <dbReference type="Proteomes" id="UP001153712"/>
    </source>
</evidence>
<evidence type="ECO:0000256" key="2">
    <source>
        <dbReference type="ARBA" id="ARBA00022490"/>
    </source>
</evidence>
<dbReference type="AlphaFoldDB" id="A0A9N9TLS7"/>
<reference evidence="6" key="1">
    <citation type="submission" date="2022-01" db="EMBL/GenBank/DDBJ databases">
        <authorList>
            <person name="King R."/>
        </authorList>
    </citation>
    <scope>NUCLEOTIDE SEQUENCE</scope>
</reference>
<keyword evidence="3" id="KW-0206">Cytoskeleton</keyword>
<evidence type="ECO:0000313" key="6">
    <source>
        <dbReference type="EMBL" id="CAG9861180.1"/>
    </source>
</evidence>
<dbReference type="GO" id="GO:0005813">
    <property type="term" value="C:centrosome"/>
    <property type="evidence" value="ECO:0007669"/>
    <property type="project" value="UniProtKB-SubCell"/>
</dbReference>
<comment type="similarity">
    <text evidence="4">Belongs to the CFAP96 family.</text>
</comment>
<dbReference type="GO" id="GO:0005881">
    <property type="term" value="C:cytoplasmic microtubule"/>
    <property type="evidence" value="ECO:0007669"/>
    <property type="project" value="TreeGrafter"/>
</dbReference>
<evidence type="ECO:0000256" key="5">
    <source>
        <dbReference type="ARBA" id="ARBA00035693"/>
    </source>
</evidence>
<dbReference type="PANTHER" id="PTHR31144">
    <property type="entry name" value="UPF0602 PROTEIN C4ORF47"/>
    <property type="match status" value="1"/>
</dbReference>
<dbReference type="EMBL" id="OU900097">
    <property type="protein sequence ID" value="CAG9861180.1"/>
    <property type="molecule type" value="Genomic_DNA"/>
</dbReference>
<dbReference type="Proteomes" id="UP001153712">
    <property type="component" value="Chromosome 4"/>
</dbReference>